<dbReference type="GO" id="GO:0005886">
    <property type="term" value="C:plasma membrane"/>
    <property type="evidence" value="ECO:0007669"/>
    <property type="project" value="UniProtKB-SubCell"/>
</dbReference>
<comment type="function">
    <text evidence="13">Required for the insertion and/or proper folding and/or complex formation of integral membrane proteins into the membrane. Involved in integration of membrane proteins that insert both dependently and independently of the Sec translocase complex, as well as at least some lipoproteins. Aids folding of multispanning membrane proteins.</text>
</comment>
<evidence type="ECO:0000256" key="13">
    <source>
        <dbReference type="HAMAP-Rule" id="MF_01810"/>
    </source>
</evidence>
<dbReference type="AlphaFoldDB" id="A0AAP8NNB2"/>
<evidence type="ECO:0000256" key="9">
    <source>
        <dbReference type="ARBA" id="ARBA00023136"/>
    </source>
</evidence>
<gene>
    <name evidence="13" type="primary">yidC</name>
    <name evidence="17" type="ORF">CXU09_03135</name>
</gene>
<feature type="region of interest" description="Disordered" evidence="14">
    <location>
        <begin position="608"/>
        <end position="628"/>
    </location>
</feature>
<evidence type="ECO:0000256" key="14">
    <source>
        <dbReference type="SAM" id="MobiDB-lite"/>
    </source>
</evidence>
<dbReference type="NCBIfam" id="TIGR03593">
    <property type="entry name" value="yidC_nterm"/>
    <property type="match status" value="1"/>
</dbReference>
<keyword evidence="7 13" id="KW-0653">Protein transport</keyword>
<dbReference type="EMBL" id="PJKN01000001">
    <property type="protein sequence ID" value="PNC58059.1"/>
    <property type="molecule type" value="Genomic_DNA"/>
</dbReference>
<feature type="transmembrane region" description="Helical" evidence="13">
    <location>
        <begin position="368"/>
        <end position="385"/>
    </location>
</feature>
<protein>
    <recommendedName>
        <fullName evidence="3 13">Membrane protein insertase YidC</fullName>
    </recommendedName>
    <alternativeName>
        <fullName evidence="12 13">Foldase YidC</fullName>
    </alternativeName>
    <alternativeName>
        <fullName evidence="11 13">Membrane integrase YidC</fullName>
    </alternativeName>
    <alternativeName>
        <fullName evidence="13">Membrane protein YidC</fullName>
    </alternativeName>
</protein>
<dbReference type="Proteomes" id="UP000235914">
    <property type="component" value="Unassembled WGS sequence"/>
</dbReference>
<evidence type="ECO:0000256" key="6">
    <source>
        <dbReference type="ARBA" id="ARBA00022692"/>
    </source>
</evidence>
<organism evidence="17 18">
    <name type="scientific">Akkermansia muciniphila</name>
    <dbReference type="NCBI Taxonomy" id="239935"/>
    <lineage>
        <taxon>Bacteria</taxon>
        <taxon>Pseudomonadati</taxon>
        <taxon>Verrucomicrobiota</taxon>
        <taxon>Verrucomicrobiia</taxon>
        <taxon>Verrucomicrobiales</taxon>
        <taxon>Akkermansiaceae</taxon>
        <taxon>Akkermansia</taxon>
    </lineage>
</organism>
<feature type="domain" description="Membrane insertase YidC/Oxa/ALB C-terminal" evidence="15">
    <location>
        <begin position="395"/>
        <end position="581"/>
    </location>
</feature>
<dbReference type="Pfam" id="PF02096">
    <property type="entry name" value="60KD_IMP"/>
    <property type="match status" value="1"/>
</dbReference>
<proteinExistence type="inferred from homology"/>
<evidence type="ECO:0000256" key="3">
    <source>
        <dbReference type="ARBA" id="ARBA00015325"/>
    </source>
</evidence>
<keyword evidence="9 13" id="KW-0472">Membrane</keyword>
<evidence type="ECO:0000256" key="8">
    <source>
        <dbReference type="ARBA" id="ARBA00022989"/>
    </source>
</evidence>
<feature type="transmembrane region" description="Helical" evidence="13">
    <location>
        <begin position="505"/>
        <end position="526"/>
    </location>
</feature>
<keyword evidence="5 13" id="KW-1003">Cell membrane</keyword>
<dbReference type="CDD" id="cd20070">
    <property type="entry name" value="5TM_YidC_Alb3"/>
    <property type="match status" value="1"/>
</dbReference>
<evidence type="ECO:0000259" key="16">
    <source>
        <dbReference type="Pfam" id="PF14849"/>
    </source>
</evidence>
<keyword evidence="10 13" id="KW-0143">Chaperone</keyword>
<dbReference type="RefSeq" id="WP_022197678.1">
    <property type="nucleotide sequence ID" value="NZ_CP010553.1"/>
</dbReference>
<evidence type="ECO:0000256" key="5">
    <source>
        <dbReference type="ARBA" id="ARBA00022475"/>
    </source>
</evidence>
<evidence type="ECO:0000256" key="1">
    <source>
        <dbReference type="ARBA" id="ARBA00004429"/>
    </source>
</evidence>
<comment type="similarity">
    <text evidence="2 13">Belongs to the OXA1/ALB3/YidC family. Type 1 subfamily.</text>
</comment>
<evidence type="ECO:0000256" key="12">
    <source>
        <dbReference type="ARBA" id="ARBA00033342"/>
    </source>
</evidence>
<feature type="transmembrane region" description="Helical" evidence="13">
    <location>
        <begin position="391"/>
        <end position="413"/>
    </location>
</feature>
<dbReference type="CDD" id="cd19961">
    <property type="entry name" value="EcYidC-like_peri"/>
    <property type="match status" value="1"/>
</dbReference>
<dbReference type="PRINTS" id="PR00701">
    <property type="entry name" value="60KDINNERMP"/>
</dbReference>
<sequence>MDRTAWIIIGICAALLGLNIYMGNNKKAETAPIPAPQTAVAAANAPVAGVRPGAGTSAPEQASVNKALEEDKTAPITLVATQEVNGKQQPFITYTFNRIGGSIGTVTLHNDIVDSQKVADHNITINEAQQRGIGELVFNMDATQDPSYDNTVYKEVKRTADSVTLEGYDPARQLFISKTYTLHPVKNLEGEILPGSKYLIRLTVSLLNKSPNVQDLRYMGIFGGSAYPIAKSEPKDTYTHFFYHADGSLEQEVPSYFTGGFFSSAKARVLEGPLQDLTYAGVMSQYYATILLPQDQSRGSTVYATRQEFPLTHEGNTLVPGVTVAMGIPNLTMAPNEIKTLTYDIYTGPKFNAYLRDLNLSYPAISDIMAYGWLVFLSVPMNWLLNLFHGWFGNWGVAIICMTIVVRALIWPLHKKSYMAMKRMSLVQPEMVKLKEKYPDDPQKVNMEMMKLYQKYGINPASGCVPMLIQIPIFFAFYRVLQYSAELRGQPFCLWMTDLSLPDTVGHLFGIPINILPLIMAVTMIIQMRMTPQAGERSQRIIMNLMPVMFFLFCYNFASALALYWTTQNLISIGQTALIRRLPMPVLSPAKKKKSGFFQKMMEQQRAALEEQQRKAKGRNMRNITPKK</sequence>
<dbReference type="GO" id="GO:0051205">
    <property type="term" value="P:protein insertion into membrane"/>
    <property type="evidence" value="ECO:0007669"/>
    <property type="project" value="TreeGrafter"/>
</dbReference>
<keyword evidence="6 13" id="KW-0812">Transmembrane</keyword>
<evidence type="ECO:0000256" key="2">
    <source>
        <dbReference type="ARBA" id="ARBA00010527"/>
    </source>
</evidence>
<keyword evidence="8 13" id="KW-1133">Transmembrane helix</keyword>
<dbReference type="Pfam" id="PF14849">
    <property type="entry name" value="YidC_periplas"/>
    <property type="match status" value="1"/>
</dbReference>
<dbReference type="Gene3D" id="2.70.98.90">
    <property type="match status" value="1"/>
</dbReference>
<feature type="domain" description="Membrane insertase YidC N-terminal" evidence="16">
    <location>
        <begin position="149"/>
        <end position="384"/>
    </location>
</feature>
<dbReference type="InterPro" id="IPR028055">
    <property type="entry name" value="YidC/Oxa/ALB_C"/>
</dbReference>
<name>A0AAP8NNB2_9BACT</name>
<dbReference type="GO" id="GO:0032977">
    <property type="term" value="F:membrane insertase activity"/>
    <property type="evidence" value="ECO:0007669"/>
    <property type="project" value="InterPro"/>
</dbReference>
<feature type="transmembrane region" description="Helical" evidence="13">
    <location>
        <begin position="547"/>
        <end position="565"/>
    </location>
</feature>
<feature type="transmembrane region" description="Helical" evidence="13">
    <location>
        <begin position="456"/>
        <end position="478"/>
    </location>
</feature>
<comment type="caution">
    <text evidence="17">The sequence shown here is derived from an EMBL/GenBank/DDBJ whole genome shotgun (WGS) entry which is preliminary data.</text>
</comment>
<dbReference type="InterPro" id="IPR038221">
    <property type="entry name" value="YidC_periplasmic_sf"/>
</dbReference>
<evidence type="ECO:0000256" key="11">
    <source>
        <dbReference type="ARBA" id="ARBA00033245"/>
    </source>
</evidence>
<feature type="compositionally biased region" description="Basic residues" evidence="14">
    <location>
        <begin position="615"/>
        <end position="628"/>
    </location>
</feature>
<evidence type="ECO:0000256" key="7">
    <source>
        <dbReference type="ARBA" id="ARBA00022927"/>
    </source>
</evidence>
<evidence type="ECO:0000256" key="10">
    <source>
        <dbReference type="ARBA" id="ARBA00023186"/>
    </source>
</evidence>
<accession>A0AAP8NNB2</accession>
<evidence type="ECO:0000313" key="17">
    <source>
        <dbReference type="EMBL" id="PNC58059.1"/>
    </source>
</evidence>
<dbReference type="GO" id="GO:0015031">
    <property type="term" value="P:protein transport"/>
    <property type="evidence" value="ECO:0007669"/>
    <property type="project" value="UniProtKB-KW"/>
</dbReference>
<reference evidence="17 18" key="1">
    <citation type="journal article" date="2017" name="BMC Genomics">
        <title>Genome sequencing of 39 Akkermansia muciniphila isolates reveals its population structure, genomic and functional diverisity, and global distribution in mammalian gut microbiotas.</title>
        <authorList>
            <person name="Guo X."/>
            <person name="Li S."/>
            <person name="Zhang J."/>
            <person name="Wu F."/>
            <person name="Li X."/>
            <person name="Wu D."/>
            <person name="Zhang M."/>
            <person name="Ou Z."/>
            <person name="Jie Z."/>
            <person name="Yan Q."/>
            <person name="Li P."/>
            <person name="Yi J."/>
            <person name="Peng Y."/>
        </authorList>
    </citation>
    <scope>NUCLEOTIDE SEQUENCE [LARGE SCALE GENOMIC DNA]</scope>
    <source>
        <strain evidence="17 18">GP43</strain>
    </source>
</reference>
<dbReference type="InterPro" id="IPR019998">
    <property type="entry name" value="Membr_insert_YidC"/>
</dbReference>
<dbReference type="NCBIfam" id="TIGR03592">
    <property type="entry name" value="yidC_oxa1_cterm"/>
    <property type="match status" value="1"/>
</dbReference>
<keyword evidence="4 13" id="KW-0813">Transport</keyword>
<evidence type="ECO:0000256" key="4">
    <source>
        <dbReference type="ARBA" id="ARBA00022448"/>
    </source>
</evidence>
<dbReference type="InterPro" id="IPR028053">
    <property type="entry name" value="Membr_insert_YidC_N"/>
</dbReference>
<comment type="subcellular location">
    <subcellularLocation>
        <location evidence="1">Cell inner membrane</location>
        <topology evidence="1">Multi-pass membrane protein</topology>
    </subcellularLocation>
    <subcellularLocation>
        <location evidence="13">Cell membrane</location>
        <topology evidence="13">Multi-pass membrane protein</topology>
    </subcellularLocation>
</comment>
<evidence type="ECO:0000259" key="15">
    <source>
        <dbReference type="Pfam" id="PF02096"/>
    </source>
</evidence>
<dbReference type="HAMAP" id="MF_01810">
    <property type="entry name" value="YidC_type1"/>
    <property type="match status" value="1"/>
</dbReference>
<feature type="transmembrane region" description="Helical" evidence="13">
    <location>
        <begin position="6"/>
        <end position="22"/>
    </location>
</feature>
<dbReference type="PANTHER" id="PTHR12428">
    <property type="entry name" value="OXA1"/>
    <property type="match status" value="1"/>
</dbReference>
<dbReference type="InterPro" id="IPR001708">
    <property type="entry name" value="YidC/ALB3/OXA1/COX18"/>
</dbReference>
<dbReference type="InterPro" id="IPR047196">
    <property type="entry name" value="YidC_ALB_C"/>
</dbReference>
<evidence type="ECO:0000313" key="18">
    <source>
        <dbReference type="Proteomes" id="UP000235914"/>
    </source>
</evidence>
<dbReference type="PANTHER" id="PTHR12428:SF65">
    <property type="entry name" value="CYTOCHROME C OXIDASE ASSEMBLY PROTEIN COX18, MITOCHONDRIAL"/>
    <property type="match status" value="1"/>
</dbReference>
<comment type="subunit">
    <text evidence="13">Interacts with the Sec translocase complex via SecD. Specifically interacts with transmembrane segments of nascent integral membrane proteins during membrane integration.</text>
</comment>
<dbReference type="PRINTS" id="PR01900">
    <property type="entry name" value="YIDCPROTEIN"/>
</dbReference>